<dbReference type="InterPro" id="IPR054089">
    <property type="entry name" value="Cep192-like_D3"/>
</dbReference>
<dbReference type="PANTHER" id="PTHR46500">
    <property type="entry name" value="CILIA- AND FLAGELLA-ASSOCIATED PROTEIN 221"/>
    <property type="match status" value="1"/>
</dbReference>
<evidence type="ECO:0000313" key="2">
    <source>
        <dbReference type="EMBL" id="KAJ8314379.1"/>
    </source>
</evidence>
<dbReference type="PANTHER" id="PTHR46500:SF1">
    <property type="entry name" value="CILIA- AND FLAGELLA-ASSOCIATED PROTEIN 221"/>
    <property type="match status" value="1"/>
</dbReference>
<evidence type="ECO:0000259" key="1">
    <source>
        <dbReference type="Pfam" id="PF22067"/>
    </source>
</evidence>
<gene>
    <name evidence="2" type="ORF">KUTeg_008940</name>
</gene>
<dbReference type="Gene3D" id="2.60.40.10">
    <property type="entry name" value="Immunoglobulins"/>
    <property type="match status" value="1"/>
</dbReference>
<dbReference type="InterPro" id="IPR029676">
    <property type="entry name" value="CFAP221"/>
</dbReference>
<dbReference type="InterPro" id="IPR013783">
    <property type="entry name" value="Ig-like_fold"/>
</dbReference>
<organism evidence="2 3">
    <name type="scientific">Tegillarca granosa</name>
    <name type="common">Malaysian cockle</name>
    <name type="synonym">Anadara granosa</name>
    <dbReference type="NCBI Taxonomy" id="220873"/>
    <lineage>
        <taxon>Eukaryota</taxon>
        <taxon>Metazoa</taxon>
        <taxon>Spiralia</taxon>
        <taxon>Lophotrochozoa</taxon>
        <taxon>Mollusca</taxon>
        <taxon>Bivalvia</taxon>
        <taxon>Autobranchia</taxon>
        <taxon>Pteriomorphia</taxon>
        <taxon>Arcoida</taxon>
        <taxon>Arcoidea</taxon>
        <taxon>Arcidae</taxon>
        <taxon>Tegillarca</taxon>
    </lineage>
</organism>
<sequence length="489" mass="57102">MEDLRWIKKHVQKLSIVNASTEVIRMHIIPPQTKYFYIKYNKHERLVPGLNLECTIEFTPDEWRYYYDCIRINCPGEDNLIIPMHAYPVMSAKNFPQQFNFPPVPVGHKTTKVFPLYCDAPIDFEFQVTYIQPHPSFSVDPMSGIIPAHGAAEVEVTFAPLEFQTALMKLQLVISQFNSSPIICNFSGTSIPGLLKDLTQGNYPDTEYIVKEIVLDPRSLTPLGRSRKKKLSNHLPKEESMSQELEYEGVKFPPNLETPYAVAQVLNQEPGKLRAKDIRENLLTKKDTKPKAATRQMKEALFEHKVRQNVYEERQNQLRWQSKLGDEQITNNERAKILSLRSEAWDEYKFKRRGDPKAEDEFQRHNTELTFRRTFREGSEEAAEVAMFDTYTNNMWATRHSTLERFAQAARKVIIHMRVNEKLKSLRKMVDDWRKQKYNTGNVSNDQIEKVEEEERKELIPANLPLEAEKIKKYQFPTYAPPNVKDDMV</sequence>
<keyword evidence="3" id="KW-1185">Reference proteome</keyword>
<evidence type="ECO:0000313" key="3">
    <source>
        <dbReference type="Proteomes" id="UP001217089"/>
    </source>
</evidence>
<dbReference type="Proteomes" id="UP001217089">
    <property type="component" value="Unassembled WGS sequence"/>
</dbReference>
<dbReference type="Pfam" id="PF22067">
    <property type="entry name" value="Cep192_D3"/>
    <property type="match status" value="1"/>
</dbReference>
<dbReference type="EMBL" id="JARBDR010000342">
    <property type="protein sequence ID" value="KAJ8314379.1"/>
    <property type="molecule type" value="Genomic_DNA"/>
</dbReference>
<feature type="domain" description="Cep192-like" evidence="1">
    <location>
        <begin position="97"/>
        <end position="180"/>
    </location>
</feature>
<name>A0ABQ9FAI5_TEGGR</name>
<proteinExistence type="predicted"/>
<comment type="caution">
    <text evidence="2">The sequence shown here is derived from an EMBL/GenBank/DDBJ whole genome shotgun (WGS) entry which is preliminary data.</text>
</comment>
<reference evidence="2 3" key="1">
    <citation type="submission" date="2022-12" db="EMBL/GenBank/DDBJ databases">
        <title>Chromosome-level genome of Tegillarca granosa.</title>
        <authorList>
            <person name="Kim J."/>
        </authorList>
    </citation>
    <scope>NUCLEOTIDE SEQUENCE [LARGE SCALE GENOMIC DNA]</scope>
    <source>
        <strain evidence="2">Teg-2019</strain>
        <tissue evidence="2">Adductor muscle</tissue>
    </source>
</reference>
<protein>
    <recommendedName>
        <fullName evidence="1">Cep192-like domain-containing protein</fullName>
    </recommendedName>
</protein>
<accession>A0ABQ9FAI5</accession>